<dbReference type="AlphaFoldDB" id="A0A9P5TKG7"/>
<dbReference type="EMBL" id="JADNYJ010000068">
    <property type="protein sequence ID" value="KAF8892786.1"/>
    <property type="molecule type" value="Genomic_DNA"/>
</dbReference>
<keyword evidence="4" id="KW-1185">Reference proteome</keyword>
<comment type="pathway">
    <text evidence="1">Mycotoxin biosynthesis.</text>
</comment>
<sequence length="149" mass="17550">MQSTLVAAQYRKEDRPSTVKYREDDGGGYMATLEVTHQLHCLNMLRKYLHLDYCGKVDEFFSKSKPQTVQNHLEHCIDNLRQYMTCQADTAIITFKWVRGFSGEYPDFNMKHQCRYFEKIIAWQKDRGVHVPASHVQRLEGEVDMLYPP</sequence>
<comment type="similarity">
    <text evidence="2">Belongs to the ustYa family.</text>
</comment>
<dbReference type="GO" id="GO:0043386">
    <property type="term" value="P:mycotoxin biosynthetic process"/>
    <property type="evidence" value="ECO:0007669"/>
    <property type="project" value="InterPro"/>
</dbReference>
<reference evidence="3" key="1">
    <citation type="submission" date="2020-11" db="EMBL/GenBank/DDBJ databases">
        <authorList>
            <consortium name="DOE Joint Genome Institute"/>
            <person name="Ahrendt S."/>
            <person name="Riley R."/>
            <person name="Andreopoulos W."/>
            <person name="LaButti K."/>
            <person name="Pangilinan J."/>
            <person name="Ruiz-duenas F.J."/>
            <person name="Barrasa J.M."/>
            <person name="Sanchez-Garcia M."/>
            <person name="Camarero S."/>
            <person name="Miyauchi S."/>
            <person name="Serrano A."/>
            <person name="Linde D."/>
            <person name="Babiker R."/>
            <person name="Drula E."/>
            <person name="Ayuso-Fernandez I."/>
            <person name="Pacheco R."/>
            <person name="Padilla G."/>
            <person name="Ferreira P."/>
            <person name="Barriuso J."/>
            <person name="Kellner H."/>
            <person name="Castanera R."/>
            <person name="Alfaro M."/>
            <person name="Ramirez L."/>
            <person name="Pisabarro A.G."/>
            <person name="Kuo A."/>
            <person name="Tritt A."/>
            <person name="Lipzen A."/>
            <person name="He G."/>
            <person name="Yan M."/>
            <person name="Ng V."/>
            <person name="Cullen D."/>
            <person name="Martin F."/>
            <person name="Rosso M.-N."/>
            <person name="Henrissat B."/>
            <person name="Hibbett D."/>
            <person name="Martinez A.T."/>
            <person name="Grigoriev I.V."/>
        </authorList>
    </citation>
    <scope>NUCLEOTIDE SEQUENCE</scope>
    <source>
        <strain evidence="3">AH 44721</strain>
    </source>
</reference>
<dbReference type="Pfam" id="PF11807">
    <property type="entry name" value="UstYa"/>
    <property type="match status" value="1"/>
</dbReference>
<name>A0A9P5TKG7_GYMJU</name>
<dbReference type="Proteomes" id="UP000724874">
    <property type="component" value="Unassembled WGS sequence"/>
</dbReference>
<dbReference type="PANTHER" id="PTHR33365:SF4">
    <property type="entry name" value="CYCLOCHLOROTINE BIOSYNTHESIS PROTEIN O"/>
    <property type="match status" value="1"/>
</dbReference>
<evidence type="ECO:0000256" key="2">
    <source>
        <dbReference type="ARBA" id="ARBA00035112"/>
    </source>
</evidence>
<evidence type="ECO:0000313" key="4">
    <source>
        <dbReference type="Proteomes" id="UP000724874"/>
    </source>
</evidence>
<gene>
    <name evidence="3" type="ORF">CPB84DRAFT_1783535</name>
</gene>
<evidence type="ECO:0000313" key="3">
    <source>
        <dbReference type="EMBL" id="KAF8892786.1"/>
    </source>
</evidence>
<dbReference type="InterPro" id="IPR021765">
    <property type="entry name" value="UstYa-like"/>
</dbReference>
<accession>A0A9P5TKG7</accession>
<comment type="caution">
    <text evidence="3">The sequence shown here is derived from an EMBL/GenBank/DDBJ whole genome shotgun (WGS) entry which is preliminary data.</text>
</comment>
<dbReference type="OrthoDB" id="3687641at2759"/>
<organism evidence="3 4">
    <name type="scientific">Gymnopilus junonius</name>
    <name type="common">Spectacular rustgill mushroom</name>
    <name type="synonym">Gymnopilus spectabilis subsp. junonius</name>
    <dbReference type="NCBI Taxonomy" id="109634"/>
    <lineage>
        <taxon>Eukaryota</taxon>
        <taxon>Fungi</taxon>
        <taxon>Dikarya</taxon>
        <taxon>Basidiomycota</taxon>
        <taxon>Agaricomycotina</taxon>
        <taxon>Agaricomycetes</taxon>
        <taxon>Agaricomycetidae</taxon>
        <taxon>Agaricales</taxon>
        <taxon>Agaricineae</taxon>
        <taxon>Hymenogastraceae</taxon>
        <taxon>Gymnopilus</taxon>
    </lineage>
</organism>
<dbReference type="PANTHER" id="PTHR33365">
    <property type="entry name" value="YALI0B05434P"/>
    <property type="match status" value="1"/>
</dbReference>
<protein>
    <submittedName>
        <fullName evidence="3">Uncharacterized protein</fullName>
    </submittedName>
</protein>
<proteinExistence type="inferred from homology"/>
<evidence type="ECO:0000256" key="1">
    <source>
        <dbReference type="ARBA" id="ARBA00004685"/>
    </source>
</evidence>